<dbReference type="InterPro" id="IPR013216">
    <property type="entry name" value="Methyltransf_11"/>
</dbReference>
<dbReference type="Proteomes" id="UP000035350">
    <property type="component" value="Unassembled WGS sequence"/>
</dbReference>
<reference evidence="3" key="2">
    <citation type="submission" date="2015-04" db="EMBL/GenBank/DDBJ databases">
        <title>Draft Genome Sequences of Eight Spore-Forming Food Isolates of Bacillus cereus Genome sequencing.</title>
        <authorList>
            <person name="Krawcyk A.O."/>
            <person name="de Jong A."/>
            <person name="Eijlander R.T."/>
            <person name="Berendsen E.M."/>
            <person name="Holsappel S."/>
            <person name="Wells-Bennik M."/>
            <person name="Kuipers O.P."/>
        </authorList>
    </citation>
    <scope>NUCLEOTIDE SEQUENCE [LARGE SCALE GENOMIC DNA]</scope>
    <source>
        <strain evidence="3">B4147</strain>
    </source>
</reference>
<dbReference type="Pfam" id="PF08241">
    <property type="entry name" value="Methyltransf_11"/>
    <property type="match status" value="1"/>
</dbReference>
<evidence type="ECO:0000313" key="3">
    <source>
        <dbReference type="Proteomes" id="UP000035350"/>
    </source>
</evidence>
<dbReference type="PATRIC" id="fig|1396.433.peg.524"/>
<dbReference type="SUPFAM" id="SSF53335">
    <property type="entry name" value="S-adenosyl-L-methionine-dependent methyltransferases"/>
    <property type="match status" value="1"/>
</dbReference>
<accession>A0A0G8CCJ3</accession>
<comment type="caution">
    <text evidence="2">The sequence shown here is derived from an EMBL/GenBank/DDBJ whole genome shotgun (WGS) entry which is preliminary data.</text>
</comment>
<organism evidence="2 3">
    <name type="scientific">Bacillus wiedmannii</name>
    <dbReference type="NCBI Taxonomy" id="1890302"/>
    <lineage>
        <taxon>Bacteria</taxon>
        <taxon>Bacillati</taxon>
        <taxon>Bacillota</taxon>
        <taxon>Bacilli</taxon>
        <taxon>Bacillales</taxon>
        <taxon>Bacillaceae</taxon>
        <taxon>Bacillus</taxon>
        <taxon>Bacillus cereus group</taxon>
    </lineage>
</organism>
<dbReference type="InterPro" id="IPR029063">
    <property type="entry name" value="SAM-dependent_MTases_sf"/>
</dbReference>
<reference evidence="2 3" key="1">
    <citation type="journal article" date="2015" name="Genome Announc.">
        <title>Next-Generation Whole-Genome Sequencing of Eight Strains of Bacillus cereus, Isolated from Food.</title>
        <authorList>
            <person name="Krawczyk A.O."/>
            <person name="de Jong A."/>
            <person name="Eijlander R.T."/>
            <person name="Berendsen E.M."/>
            <person name="Holsappel S."/>
            <person name="Wells-Bennik M.H."/>
            <person name="Kuipers O.P."/>
        </authorList>
    </citation>
    <scope>NUCLEOTIDE SEQUENCE [LARGE SCALE GENOMIC DNA]</scope>
    <source>
        <strain evidence="2 3">B4147</strain>
    </source>
</reference>
<dbReference type="AlphaFoldDB" id="A0A0G8CCJ3"/>
<proteinExistence type="predicted"/>
<dbReference type="GO" id="GO:0008757">
    <property type="term" value="F:S-adenosylmethionine-dependent methyltransferase activity"/>
    <property type="evidence" value="ECO:0007669"/>
    <property type="project" value="InterPro"/>
</dbReference>
<feature type="domain" description="Methyltransferase type 11" evidence="1">
    <location>
        <begin position="62"/>
        <end position="127"/>
    </location>
</feature>
<evidence type="ECO:0000313" key="2">
    <source>
        <dbReference type="EMBL" id="KKZ97497.1"/>
    </source>
</evidence>
<sequence length="249" mass="29018">MHSKYIFGPFLRKVKRGNVEISDDIYSDAHFADFYNRSINEKFEINDLDFYREKINSDDVVLEIGSGNGRVFNVLSREGVNIYGIEPQVEMIKYIDTSYRDKIFNIGIEDLETIKDIKFTKIIIPATTVSLFSEEQFKSFLIKTKDLLDIHGSIIFDFLKPSCIKENCEKVSNFKTADSVFFVSNAIIENKYVLNIYMEGNDVKKVGYSVKNLHTIEYFEKVSTELHYKLKILYNGENIYFLELDNCDE</sequence>
<protein>
    <recommendedName>
        <fullName evidence="1">Methyltransferase type 11 domain-containing protein</fullName>
    </recommendedName>
</protein>
<name>A0A0G8CCJ3_9BACI</name>
<dbReference type="Gene3D" id="3.40.50.150">
    <property type="entry name" value="Vaccinia Virus protein VP39"/>
    <property type="match status" value="1"/>
</dbReference>
<evidence type="ECO:0000259" key="1">
    <source>
        <dbReference type="Pfam" id="PF08241"/>
    </source>
</evidence>
<dbReference type="EMBL" id="LCYN01000009">
    <property type="protein sequence ID" value="KKZ97497.1"/>
    <property type="molecule type" value="Genomic_DNA"/>
</dbReference>
<gene>
    <name evidence="2" type="ORF">B4147_3024</name>
</gene>